<keyword evidence="11" id="KW-1185">Reference proteome</keyword>
<evidence type="ECO:0000259" key="8">
    <source>
        <dbReference type="PROSITE" id="PS50842"/>
    </source>
</evidence>
<evidence type="ECO:0000313" key="10">
    <source>
        <dbReference type="EMBL" id="KAG6474883.1"/>
    </source>
</evidence>
<dbReference type="PROSITE" id="PS50842">
    <property type="entry name" value="EXPANSIN_EG45"/>
    <property type="match status" value="1"/>
</dbReference>
<evidence type="ECO:0000256" key="6">
    <source>
        <dbReference type="ARBA" id="ARBA00023136"/>
    </source>
</evidence>
<feature type="domain" description="Expansin-like CBD" evidence="9">
    <location>
        <begin position="167"/>
        <end position="249"/>
    </location>
</feature>
<keyword evidence="5" id="KW-0964">Secreted</keyword>
<dbReference type="Pfam" id="PF01357">
    <property type="entry name" value="Expansin_C"/>
    <property type="match status" value="1"/>
</dbReference>
<accession>A0A8J5C863</accession>
<dbReference type="Pfam" id="PF03330">
    <property type="entry name" value="DPBB_1"/>
    <property type="match status" value="1"/>
</dbReference>
<dbReference type="PANTHER" id="PTHR31867">
    <property type="entry name" value="EXPANSIN-A15"/>
    <property type="match status" value="1"/>
</dbReference>
<evidence type="ECO:0000256" key="4">
    <source>
        <dbReference type="ARBA" id="ARBA00022512"/>
    </source>
</evidence>
<dbReference type="InterPro" id="IPR009009">
    <property type="entry name" value="RlpA-like_DPBB"/>
</dbReference>
<feature type="domain" description="Expansin-like EG45" evidence="8">
    <location>
        <begin position="44"/>
        <end position="157"/>
    </location>
</feature>
<proteinExistence type="inferred from homology"/>
<evidence type="ECO:0000256" key="2">
    <source>
        <dbReference type="ARBA" id="ARBA00004191"/>
    </source>
</evidence>
<comment type="similarity">
    <text evidence="3">Belongs to the expansin family. Expansin A subfamily.</text>
</comment>
<comment type="subcellular location">
    <subcellularLocation>
        <location evidence="1">Membrane</location>
        <topology evidence="1">Peripheral membrane protein</topology>
    </subcellularLocation>
    <subcellularLocation>
        <location evidence="2">Secreted</location>
        <location evidence="2">Cell wall</location>
    </subcellularLocation>
</comment>
<gene>
    <name evidence="10" type="ORF">ZIOFF_064099</name>
</gene>
<evidence type="ECO:0000256" key="7">
    <source>
        <dbReference type="SAM" id="SignalP"/>
    </source>
</evidence>
<dbReference type="CDD" id="cd22274">
    <property type="entry name" value="DPBB_EXPA_N"/>
    <property type="match status" value="1"/>
</dbReference>
<evidence type="ECO:0000313" key="11">
    <source>
        <dbReference type="Proteomes" id="UP000734854"/>
    </source>
</evidence>
<name>A0A8J5C863_ZINOF</name>
<dbReference type="PROSITE" id="PS50843">
    <property type="entry name" value="EXPANSIN_CBD"/>
    <property type="match status" value="1"/>
</dbReference>
<keyword evidence="7" id="KW-0732">Signal</keyword>
<keyword evidence="6" id="KW-0472">Membrane</keyword>
<feature type="chain" id="PRO_5035314912" description="Expansin" evidence="7">
    <location>
        <begin position="19"/>
        <end position="254"/>
    </location>
</feature>
<dbReference type="AlphaFoldDB" id="A0A8J5C863"/>
<organism evidence="10 11">
    <name type="scientific">Zingiber officinale</name>
    <name type="common">Ginger</name>
    <name type="synonym">Amomum zingiber</name>
    <dbReference type="NCBI Taxonomy" id="94328"/>
    <lineage>
        <taxon>Eukaryota</taxon>
        <taxon>Viridiplantae</taxon>
        <taxon>Streptophyta</taxon>
        <taxon>Embryophyta</taxon>
        <taxon>Tracheophyta</taxon>
        <taxon>Spermatophyta</taxon>
        <taxon>Magnoliopsida</taxon>
        <taxon>Liliopsida</taxon>
        <taxon>Zingiberales</taxon>
        <taxon>Zingiberaceae</taxon>
        <taxon>Zingiber</taxon>
    </lineage>
</organism>
<dbReference type="GO" id="GO:0009664">
    <property type="term" value="P:plant-type cell wall organization"/>
    <property type="evidence" value="ECO:0007669"/>
    <property type="project" value="InterPro"/>
</dbReference>
<dbReference type="SMART" id="SM00837">
    <property type="entry name" value="DPBB_1"/>
    <property type="match status" value="1"/>
</dbReference>
<dbReference type="InterPro" id="IPR007117">
    <property type="entry name" value="Expansin_CBD"/>
</dbReference>
<keyword evidence="4" id="KW-0134">Cell wall</keyword>
<comment type="caution">
    <text evidence="10">The sequence shown here is derived from an EMBL/GenBank/DDBJ whole genome shotgun (WGS) entry which is preliminary data.</text>
</comment>
<evidence type="ECO:0008006" key="12">
    <source>
        <dbReference type="Google" id="ProtNLM"/>
    </source>
</evidence>
<protein>
    <recommendedName>
        <fullName evidence="12">Expansin</fullName>
    </recommendedName>
</protein>
<dbReference type="GO" id="GO:0016020">
    <property type="term" value="C:membrane"/>
    <property type="evidence" value="ECO:0007669"/>
    <property type="project" value="UniProtKB-SubCell"/>
</dbReference>
<dbReference type="EMBL" id="JACMSC010000018">
    <property type="protein sequence ID" value="KAG6474883.1"/>
    <property type="molecule type" value="Genomic_DNA"/>
</dbReference>
<evidence type="ECO:0000256" key="1">
    <source>
        <dbReference type="ARBA" id="ARBA00004170"/>
    </source>
</evidence>
<evidence type="ECO:0000256" key="3">
    <source>
        <dbReference type="ARBA" id="ARBA00005392"/>
    </source>
</evidence>
<feature type="signal peptide" evidence="7">
    <location>
        <begin position="1"/>
        <end position="18"/>
    </location>
</feature>
<dbReference type="OrthoDB" id="5823761at2759"/>
<dbReference type="InterPro" id="IPR007112">
    <property type="entry name" value="Expansin/allergen_DPBB_dom"/>
</dbReference>
<evidence type="ECO:0000256" key="5">
    <source>
        <dbReference type="ARBA" id="ARBA00022525"/>
    </source>
</evidence>
<dbReference type="InterPro" id="IPR002963">
    <property type="entry name" value="Expansin"/>
</dbReference>
<sequence>MLLISLLIFMAMPRSSEGINGESGQWIHAYATYYGANQDPTSLVGACGYDDTLRAGFGLNTAALSGALFQMGQACGACYEITCHAAADPLWCLHGATVTVTATNFCPPNNGGGDGWCNPPRRHFDMSLPSFARIARLGNEGIVPILYRRVGCKRSGGVRFTLRGQGNFNLVLFSNVGGSGDVRAAWIKGSTTTTTTWSPMQRNWGANWQTAADYRRQTLSFRLLLGDGRTLEFAGVVPATWAPGQSFVAKAQFS</sequence>
<evidence type="ECO:0000259" key="9">
    <source>
        <dbReference type="PROSITE" id="PS50843"/>
    </source>
</evidence>
<dbReference type="Proteomes" id="UP000734854">
    <property type="component" value="Unassembled WGS sequence"/>
</dbReference>
<reference evidence="10 11" key="1">
    <citation type="submission" date="2020-08" db="EMBL/GenBank/DDBJ databases">
        <title>Plant Genome Project.</title>
        <authorList>
            <person name="Zhang R.-G."/>
        </authorList>
    </citation>
    <scope>NUCLEOTIDE SEQUENCE [LARGE SCALE GENOMIC DNA]</scope>
    <source>
        <tissue evidence="10">Rhizome</tissue>
    </source>
</reference>